<comment type="caution">
    <text evidence="1">The sequence shown here is derived from an EMBL/GenBank/DDBJ whole genome shotgun (WGS) entry which is preliminary data.</text>
</comment>
<dbReference type="Proteomes" id="UP001589795">
    <property type="component" value="Unassembled WGS sequence"/>
</dbReference>
<organism evidence="1 2">
    <name type="scientific">Paracoccus rhizosphaerae</name>
    <dbReference type="NCBI Taxonomy" id="1133347"/>
    <lineage>
        <taxon>Bacteria</taxon>
        <taxon>Pseudomonadati</taxon>
        <taxon>Pseudomonadota</taxon>
        <taxon>Alphaproteobacteria</taxon>
        <taxon>Rhodobacterales</taxon>
        <taxon>Paracoccaceae</taxon>
        <taxon>Paracoccus</taxon>
    </lineage>
</organism>
<accession>A0ABV6CHW3</accession>
<keyword evidence="2" id="KW-1185">Reference proteome</keyword>
<dbReference type="InterPro" id="IPR014710">
    <property type="entry name" value="RmlC-like_jellyroll"/>
</dbReference>
<dbReference type="Gene3D" id="2.60.120.10">
    <property type="entry name" value="Jelly Rolls"/>
    <property type="match status" value="1"/>
</dbReference>
<evidence type="ECO:0008006" key="3">
    <source>
        <dbReference type="Google" id="ProtNLM"/>
    </source>
</evidence>
<sequence length="109" mass="11483">MALKHAKPGEVVDLGPLGNGLANARTSAIVRTPSFEAVRLIVPAGSEIPAHQVPGRIMLHCIEGRVRIGLAAGPAELDEGEWLYLEGGEPHSVEGVRDASLLLTILFDA</sequence>
<dbReference type="InterPro" id="IPR011051">
    <property type="entry name" value="RmlC_Cupin_sf"/>
</dbReference>
<evidence type="ECO:0000313" key="2">
    <source>
        <dbReference type="Proteomes" id="UP001589795"/>
    </source>
</evidence>
<protein>
    <recommendedName>
        <fullName evidence="3">Cupin domain-containing protein</fullName>
    </recommendedName>
</protein>
<name>A0ABV6CHW3_9RHOB</name>
<dbReference type="RefSeq" id="WP_265508827.1">
    <property type="nucleotide sequence ID" value="NZ_JAOTBE010000121.1"/>
</dbReference>
<gene>
    <name evidence="1" type="ORF">ACFFIZ_08300</name>
</gene>
<reference evidence="1 2" key="1">
    <citation type="submission" date="2024-09" db="EMBL/GenBank/DDBJ databases">
        <authorList>
            <person name="Sun Q."/>
            <person name="Mori K."/>
        </authorList>
    </citation>
    <scope>NUCLEOTIDE SEQUENCE [LARGE SCALE GENOMIC DNA]</scope>
    <source>
        <strain evidence="1 2">CCM 7904</strain>
    </source>
</reference>
<evidence type="ECO:0000313" key="1">
    <source>
        <dbReference type="EMBL" id="MFC0200322.1"/>
    </source>
</evidence>
<dbReference type="EMBL" id="JBHLWQ010000071">
    <property type="protein sequence ID" value="MFC0200322.1"/>
    <property type="molecule type" value="Genomic_DNA"/>
</dbReference>
<dbReference type="SUPFAM" id="SSF51182">
    <property type="entry name" value="RmlC-like cupins"/>
    <property type="match status" value="1"/>
</dbReference>
<proteinExistence type="predicted"/>